<name>A0A7S2QMN2_9DINO</name>
<evidence type="ECO:0000256" key="2">
    <source>
        <dbReference type="SAM" id="SignalP"/>
    </source>
</evidence>
<dbReference type="EMBL" id="HBGW01101375">
    <property type="protein sequence ID" value="CAD9646333.1"/>
    <property type="molecule type" value="Transcribed_RNA"/>
</dbReference>
<feature type="transmembrane region" description="Helical" evidence="1">
    <location>
        <begin position="70"/>
        <end position="91"/>
    </location>
</feature>
<keyword evidence="1" id="KW-0472">Membrane</keyword>
<keyword evidence="2" id="KW-0732">Signal</keyword>
<keyword evidence="1" id="KW-1133">Transmembrane helix</keyword>
<feature type="signal peptide" evidence="2">
    <location>
        <begin position="1"/>
        <end position="21"/>
    </location>
</feature>
<evidence type="ECO:0000256" key="1">
    <source>
        <dbReference type="SAM" id="Phobius"/>
    </source>
</evidence>
<gene>
    <name evidence="3" type="ORF">BRAN1462_LOCUS64155</name>
</gene>
<feature type="transmembrane region" description="Helical" evidence="1">
    <location>
        <begin position="42"/>
        <end position="58"/>
    </location>
</feature>
<feature type="chain" id="PRO_5030632839" evidence="2">
    <location>
        <begin position="22"/>
        <end position="95"/>
    </location>
</feature>
<reference evidence="3" key="1">
    <citation type="submission" date="2021-01" db="EMBL/GenBank/DDBJ databases">
        <authorList>
            <person name="Corre E."/>
            <person name="Pelletier E."/>
            <person name="Niang G."/>
            <person name="Scheremetjew M."/>
            <person name="Finn R."/>
            <person name="Kale V."/>
            <person name="Holt S."/>
            <person name="Cochrane G."/>
            <person name="Meng A."/>
            <person name="Brown T."/>
            <person name="Cohen L."/>
        </authorList>
    </citation>
    <scope>NUCLEOTIDE SEQUENCE</scope>
    <source>
        <strain evidence="3">RCC3387</strain>
    </source>
</reference>
<organism evidence="3">
    <name type="scientific">Zooxanthella nutricula</name>
    <dbReference type="NCBI Taxonomy" id="1333877"/>
    <lineage>
        <taxon>Eukaryota</taxon>
        <taxon>Sar</taxon>
        <taxon>Alveolata</taxon>
        <taxon>Dinophyceae</taxon>
        <taxon>Peridiniales</taxon>
        <taxon>Peridiniales incertae sedis</taxon>
        <taxon>Zooxanthella</taxon>
    </lineage>
</organism>
<keyword evidence="1" id="KW-0812">Transmembrane</keyword>
<dbReference type="AlphaFoldDB" id="A0A7S2QMN2"/>
<evidence type="ECO:0000313" key="3">
    <source>
        <dbReference type="EMBL" id="CAD9646333.1"/>
    </source>
</evidence>
<proteinExistence type="predicted"/>
<protein>
    <submittedName>
        <fullName evidence="3">Uncharacterized protein</fullName>
    </submittedName>
</protein>
<accession>A0A7S2QMN2</accession>
<sequence length="95" mass="10581">MYMLPLALMLWLFGSASLVASLTAHSVSKHMAFLDATRTRGPFYIIAGAFIFATFFYQEEAMQHDNADRLCWAWGLLCCVVGVLLALQQALAFKS</sequence>